<dbReference type="EMBL" id="JAYDYQ010002152">
    <property type="protein sequence ID" value="KAK4487065.1"/>
    <property type="molecule type" value="Genomic_DNA"/>
</dbReference>
<dbReference type="PANTHER" id="PTHR48063:SF112">
    <property type="entry name" value="RECEPTOR LIKE PROTEIN 30-LIKE"/>
    <property type="match status" value="1"/>
</dbReference>
<dbReference type="InterPro" id="IPR046956">
    <property type="entry name" value="RLP23-like"/>
</dbReference>
<dbReference type="Pfam" id="PF00560">
    <property type="entry name" value="LRR_1"/>
    <property type="match status" value="6"/>
</dbReference>
<dbReference type="PRINTS" id="PR00019">
    <property type="entry name" value="LEURICHRPT"/>
</dbReference>
<dbReference type="Pfam" id="PF13855">
    <property type="entry name" value="LRR_8"/>
    <property type="match status" value="1"/>
</dbReference>
<dbReference type="InterPro" id="IPR001611">
    <property type="entry name" value="Leu-rich_rpt"/>
</dbReference>
<keyword evidence="4" id="KW-0433">Leucine-rich repeat</keyword>
<feature type="domain" description="Disease resistance R13L4/SHOC-2-like LRR" evidence="14">
    <location>
        <begin position="90"/>
        <end position="210"/>
    </location>
</feature>
<evidence type="ECO:0000256" key="11">
    <source>
        <dbReference type="SAM" id="Phobius"/>
    </source>
</evidence>
<gene>
    <name evidence="15" type="ORF">RD792_006380</name>
</gene>
<evidence type="ECO:0008006" key="17">
    <source>
        <dbReference type="Google" id="ProtNLM"/>
    </source>
</evidence>
<protein>
    <recommendedName>
        <fullName evidence="17">Leucine-rich repeat-containing N-terminal plant-type domain-containing protein</fullName>
    </recommendedName>
</protein>
<dbReference type="InterPro" id="IPR032675">
    <property type="entry name" value="LRR_dom_sf"/>
</dbReference>
<keyword evidence="3" id="KW-1003">Cell membrane</keyword>
<organism evidence="15 16">
    <name type="scientific">Penstemon davidsonii</name>
    <dbReference type="NCBI Taxonomy" id="160366"/>
    <lineage>
        <taxon>Eukaryota</taxon>
        <taxon>Viridiplantae</taxon>
        <taxon>Streptophyta</taxon>
        <taxon>Embryophyta</taxon>
        <taxon>Tracheophyta</taxon>
        <taxon>Spermatophyta</taxon>
        <taxon>Magnoliopsida</taxon>
        <taxon>eudicotyledons</taxon>
        <taxon>Gunneridae</taxon>
        <taxon>Pentapetalae</taxon>
        <taxon>asterids</taxon>
        <taxon>lamiids</taxon>
        <taxon>Lamiales</taxon>
        <taxon>Plantaginaceae</taxon>
        <taxon>Cheloneae</taxon>
        <taxon>Penstemon</taxon>
    </lineage>
</organism>
<dbReference type="SMART" id="SM00365">
    <property type="entry name" value="LRR_SD22"/>
    <property type="match status" value="5"/>
</dbReference>
<dbReference type="PROSITE" id="PS51450">
    <property type="entry name" value="LRR"/>
    <property type="match status" value="2"/>
</dbReference>
<evidence type="ECO:0000256" key="2">
    <source>
        <dbReference type="ARBA" id="ARBA00009592"/>
    </source>
</evidence>
<dbReference type="SUPFAM" id="SSF52058">
    <property type="entry name" value="L domain-like"/>
    <property type="match status" value="3"/>
</dbReference>
<evidence type="ECO:0000256" key="12">
    <source>
        <dbReference type="SAM" id="SignalP"/>
    </source>
</evidence>
<evidence type="ECO:0000256" key="6">
    <source>
        <dbReference type="ARBA" id="ARBA00022729"/>
    </source>
</evidence>
<evidence type="ECO:0000256" key="4">
    <source>
        <dbReference type="ARBA" id="ARBA00022614"/>
    </source>
</evidence>
<dbReference type="InterPro" id="IPR003591">
    <property type="entry name" value="Leu-rich_rpt_typical-subtyp"/>
</dbReference>
<dbReference type="SMART" id="SM00369">
    <property type="entry name" value="LRR_TYP"/>
    <property type="match status" value="9"/>
</dbReference>
<feature type="transmembrane region" description="Helical" evidence="11">
    <location>
        <begin position="918"/>
        <end position="941"/>
    </location>
</feature>
<comment type="subcellular location">
    <subcellularLocation>
        <location evidence="1">Cell membrane</location>
        <topology evidence="1">Single-pass type I membrane protein</topology>
    </subcellularLocation>
</comment>
<feature type="signal peptide" evidence="12">
    <location>
        <begin position="1"/>
        <end position="24"/>
    </location>
</feature>
<evidence type="ECO:0000256" key="7">
    <source>
        <dbReference type="ARBA" id="ARBA00022737"/>
    </source>
</evidence>
<keyword evidence="5 11" id="KW-0812">Transmembrane</keyword>
<keyword evidence="7" id="KW-0677">Repeat</keyword>
<keyword evidence="10" id="KW-0325">Glycoprotein</keyword>
<evidence type="ECO:0000256" key="5">
    <source>
        <dbReference type="ARBA" id="ARBA00022692"/>
    </source>
</evidence>
<reference evidence="15 16" key="1">
    <citation type="journal article" date="2023" name="bioRxiv">
        <title>Genome report: Whole genome sequence and annotation of Penstemon davidsonii.</title>
        <authorList>
            <person name="Ostevik K.L."/>
            <person name="Alabady M."/>
            <person name="Zhang M."/>
            <person name="Rausher M.D."/>
        </authorList>
    </citation>
    <scope>NUCLEOTIDE SEQUENCE [LARGE SCALE GENOMIC DNA]</scope>
    <source>
        <strain evidence="15">DNT005</strain>
        <tissue evidence="15">Whole leaf</tissue>
    </source>
</reference>
<evidence type="ECO:0000313" key="16">
    <source>
        <dbReference type="Proteomes" id="UP001291926"/>
    </source>
</evidence>
<dbReference type="Proteomes" id="UP001291926">
    <property type="component" value="Unassembled WGS sequence"/>
</dbReference>
<dbReference type="PANTHER" id="PTHR48063">
    <property type="entry name" value="LRR RECEPTOR-LIKE KINASE"/>
    <property type="match status" value="1"/>
</dbReference>
<evidence type="ECO:0000256" key="9">
    <source>
        <dbReference type="ARBA" id="ARBA00023136"/>
    </source>
</evidence>
<comment type="caution">
    <text evidence="15">The sequence shown here is derived from an EMBL/GenBank/DDBJ whole genome shotgun (WGS) entry which is preliminary data.</text>
</comment>
<dbReference type="InterPro" id="IPR055414">
    <property type="entry name" value="LRR_R13L4/SHOC2-like"/>
</dbReference>
<accession>A0ABR0DCT3</accession>
<evidence type="ECO:0000256" key="10">
    <source>
        <dbReference type="ARBA" id="ARBA00023180"/>
    </source>
</evidence>
<evidence type="ECO:0000259" key="13">
    <source>
        <dbReference type="Pfam" id="PF08263"/>
    </source>
</evidence>
<dbReference type="Pfam" id="PF08263">
    <property type="entry name" value="LRRNT_2"/>
    <property type="match status" value="1"/>
</dbReference>
<keyword evidence="6 12" id="KW-0732">Signal</keyword>
<comment type="similarity">
    <text evidence="2">Belongs to the RLP family.</text>
</comment>
<keyword evidence="16" id="KW-1185">Reference proteome</keyword>
<proteinExistence type="inferred from homology"/>
<dbReference type="Gene3D" id="3.80.10.10">
    <property type="entry name" value="Ribonuclease Inhibitor"/>
    <property type="match status" value="5"/>
</dbReference>
<dbReference type="InterPro" id="IPR013210">
    <property type="entry name" value="LRR_N_plant-typ"/>
</dbReference>
<feature type="domain" description="Disease resistance R13L4/SHOC-2-like LRR" evidence="14">
    <location>
        <begin position="346"/>
        <end position="561"/>
    </location>
</feature>
<evidence type="ECO:0000313" key="15">
    <source>
        <dbReference type="EMBL" id="KAK4487065.1"/>
    </source>
</evidence>
<feature type="chain" id="PRO_5045789716" description="Leucine-rich repeat-containing N-terminal plant-type domain-containing protein" evidence="12">
    <location>
        <begin position="25"/>
        <end position="964"/>
    </location>
</feature>
<dbReference type="Pfam" id="PF23598">
    <property type="entry name" value="LRR_14"/>
    <property type="match status" value="2"/>
</dbReference>
<evidence type="ECO:0000256" key="8">
    <source>
        <dbReference type="ARBA" id="ARBA00022989"/>
    </source>
</evidence>
<evidence type="ECO:0000259" key="14">
    <source>
        <dbReference type="Pfam" id="PF23598"/>
    </source>
</evidence>
<evidence type="ECO:0000256" key="1">
    <source>
        <dbReference type="ARBA" id="ARBA00004251"/>
    </source>
</evidence>
<keyword evidence="8 11" id="KW-1133">Transmembrane helix</keyword>
<keyword evidence="9 11" id="KW-0472">Membrane</keyword>
<sequence>MSSAILLFFILFIEFFAIFCSVKAFNTTFGCIAGERKALLRFRERFSEPYSALSSWKGQDCCTWLGIRCDKFTGHVISLDLGNKGLLGKTLDSSLLELKHLSYLDLSGSDFQHNSFPAFIGSMKQLQYLNLSLMSFHGVVPHNLGNLSSLRVLDLSRIDDLIVDDLAWISRLSSLEHLDLSYVDLSPTKDLLKVLNMLSSIQKLGLSSCRLNNTNLQHACVNVNYTLANVRYLDLSFNSFDGELPCFLHNMTLLRELDLSSNYYNSTGHHLFKLSNLVRLNLGSNSLSNKVDWISEFLWNKCHLKSVDLSLNQIYGEISTPFRNLSRCWNQNIEELDLAGNKFYGHLPEEIGGLKKLMYLDLTYNVFINGTIPNSLGKLSALRVLVLANNNLSGSIPSSVGDLRKLELLDLSNNNLFGSIPSSLGDLRELEELDLSNNQLGPIPSWLGNLSALKELYLGQLSNLGTFYEDHFANLSKLSTLVVSPFKFKVKLDWVPPFQLRHLTLFSCDIGGQFPQWVQMQKELEHLSIKNCSISDTLSNSLNNLKNLNYLDLSNNHIQGPIPNNISQMLPFLERLYLDKNSINGSLPDSLCEIKSLQLMDLSRNHLSGNLPECLGKIHDLMAMRLSSNEISGVIPNSISGAYSLEYLNLNNNSLTGKLPHTMKNCTKLIVEDIGENIFLGKLPHWVGNYLPDLRLLRLRNNKFYGQIPFEVCQLLKLQMLDLANNNLTGGIPNCFGNLSGMVLNSNYDFYWGVESFTEVLKGLELEYFETSRFLVNLDVSNNNLVGKIPWELTRLSGLIGLNLSHNHLVGEIPEIIGDMKSMESLDLSNNNLSGTIPSSLSDLSSISYLNLSNNNLSGKIPTGRQLQTLDYPSIYEGNPRLCGAPLPKKCEEASMVPSITDNHVAANEGDNIIDDKVLFSIVIICGFATGFWGVIGALVFNKRWRYAYFEFAEERIIRRLFRG</sequence>
<feature type="domain" description="Leucine-rich repeat-containing N-terminal plant-type" evidence="13">
    <location>
        <begin position="34"/>
        <end position="70"/>
    </location>
</feature>
<name>A0ABR0DCT3_9LAMI</name>
<evidence type="ECO:0000256" key="3">
    <source>
        <dbReference type="ARBA" id="ARBA00022475"/>
    </source>
</evidence>